<dbReference type="PROSITE" id="PS51186">
    <property type="entry name" value="GNAT"/>
    <property type="match status" value="1"/>
</dbReference>
<evidence type="ECO:0000256" key="2">
    <source>
        <dbReference type="ARBA" id="ARBA00022491"/>
    </source>
</evidence>
<dbReference type="EMBL" id="JACLAG010000010">
    <property type="protein sequence ID" value="MBC2622721.1"/>
    <property type="molecule type" value="Genomic_DNA"/>
</dbReference>
<evidence type="ECO:0000256" key="1">
    <source>
        <dbReference type="ARBA" id="ARBA00009342"/>
    </source>
</evidence>
<dbReference type="InterPro" id="IPR016181">
    <property type="entry name" value="Acyl_CoA_acyltransferase"/>
</dbReference>
<dbReference type="PANTHER" id="PTHR36449:SF1">
    <property type="entry name" value="ACETYLTRANSFERASE"/>
    <property type="match status" value="1"/>
</dbReference>
<evidence type="ECO:0000313" key="9">
    <source>
        <dbReference type="Proteomes" id="UP000548504"/>
    </source>
</evidence>
<dbReference type="Proteomes" id="UP000548504">
    <property type="component" value="Unassembled WGS sequence"/>
</dbReference>
<gene>
    <name evidence="8" type="ORF">H7I73_24075</name>
</gene>
<evidence type="ECO:0000259" key="7">
    <source>
        <dbReference type="PROSITE" id="PS51186"/>
    </source>
</evidence>
<dbReference type="PANTHER" id="PTHR36449">
    <property type="entry name" value="ACETYLTRANSFERASE-RELATED"/>
    <property type="match status" value="1"/>
</dbReference>
<name>A0A7X1BVD6_9ENTR</name>
<evidence type="ECO:0000256" key="4">
    <source>
        <dbReference type="ARBA" id="ARBA00022679"/>
    </source>
</evidence>
<proteinExistence type="inferred from homology"/>
<dbReference type="CDD" id="cd04301">
    <property type="entry name" value="NAT_SF"/>
    <property type="match status" value="1"/>
</dbReference>
<keyword evidence="4 8" id="KW-0808">Transferase</keyword>
<dbReference type="Gene3D" id="3.40.630.30">
    <property type="match status" value="1"/>
</dbReference>
<feature type="domain" description="N-acetyltransferase" evidence="7">
    <location>
        <begin position="13"/>
        <end position="176"/>
    </location>
</feature>
<dbReference type="AlphaFoldDB" id="A0A7X1BVD6"/>
<keyword evidence="5" id="KW-0012">Acyltransferase</keyword>
<dbReference type="GO" id="GO:0016747">
    <property type="term" value="F:acyltransferase activity, transferring groups other than amino-acyl groups"/>
    <property type="evidence" value="ECO:0007669"/>
    <property type="project" value="InterPro"/>
</dbReference>
<comment type="similarity">
    <text evidence="1">Belongs to the acetyltransferase family. GNAT subfamily.</text>
</comment>
<accession>A0A7X1BVD6</accession>
<evidence type="ECO:0000313" key="8">
    <source>
        <dbReference type="EMBL" id="MBC2622721.1"/>
    </source>
</evidence>
<keyword evidence="2" id="KW-0678">Repressor</keyword>
<evidence type="ECO:0000256" key="6">
    <source>
        <dbReference type="ARBA" id="ARBA00049880"/>
    </source>
</evidence>
<comment type="catalytic activity">
    <reaction evidence="6">
        <text>glycyl-tRNA(Gly) + acetyl-CoA = N-acetylglycyl-tRNA(Gly) + CoA + H(+)</text>
        <dbReference type="Rhea" id="RHEA:81867"/>
        <dbReference type="Rhea" id="RHEA-COMP:9683"/>
        <dbReference type="Rhea" id="RHEA-COMP:19766"/>
        <dbReference type="ChEBI" id="CHEBI:15378"/>
        <dbReference type="ChEBI" id="CHEBI:57287"/>
        <dbReference type="ChEBI" id="CHEBI:57288"/>
        <dbReference type="ChEBI" id="CHEBI:78522"/>
        <dbReference type="ChEBI" id="CHEBI:232036"/>
    </reaction>
</comment>
<evidence type="ECO:0000256" key="5">
    <source>
        <dbReference type="ARBA" id="ARBA00023315"/>
    </source>
</evidence>
<dbReference type="InterPro" id="IPR000182">
    <property type="entry name" value="GNAT_dom"/>
</dbReference>
<protein>
    <submittedName>
        <fullName evidence="8">GNAT family N-acetyltransferase</fullName>
    </submittedName>
</protein>
<sequence length="181" mass="19860">MVDQHDSSDEVNLVMSCNYQADITYKSQKHFECGNPVIDKFVRSSLKRSVANGDCAAKALINSESGELIGVCTFTAYSLERQRVAGVLQGSLPSEIGVVRLVMLGIASNYQKKGYGQDLLCDFFEHVKVIHQSLPIKGVYLDADPDAINFYARLGFVQLQEPPNAYGAVPMFLGIQHILAA</sequence>
<dbReference type="SUPFAM" id="SSF55729">
    <property type="entry name" value="Acyl-CoA N-acyltransferases (Nat)"/>
    <property type="match status" value="1"/>
</dbReference>
<dbReference type="RefSeq" id="WP_071667152.1">
    <property type="nucleotide sequence ID" value="NZ_JACLAG010000010.1"/>
</dbReference>
<evidence type="ECO:0000256" key="3">
    <source>
        <dbReference type="ARBA" id="ARBA00022649"/>
    </source>
</evidence>
<organism evidence="8 9">
    <name type="scientific">Citrobacter cronae</name>
    <dbReference type="NCBI Taxonomy" id="1748967"/>
    <lineage>
        <taxon>Bacteria</taxon>
        <taxon>Pseudomonadati</taxon>
        <taxon>Pseudomonadota</taxon>
        <taxon>Gammaproteobacteria</taxon>
        <taxon>Enterobacterales</taxon>
        <taxon>Enterobacteriaceae</taxon>
        <taxon>Citrobacter</taxon>
        <taxon>Citrobacter freundii complex</taxon>
    </lineage>
</organism>
<reference evidence="8 9" key="1">
    <citation type="submission" date="2020-08" db="EMBL/GenBank/DDBJ databases">
        <title>Emergence and comparative genomics analysis of Citrobacter in Fennec fox imported from North Africa to China.</title>
        <authorList>
            <person name="Zheng B."/>
        </authorList>
    </citation>
    <scope>NUCLEOTIDE SEQUENCE [LARGE SCALE GENOMIC DNA]</scope>
    <source>
        <strain evidence="8 9">FF141</strain>
    </source>
</reference>
<dbReference type="Pfam" id="PF13508">
    <property type="entry name" value="Acetyltransf_7"/>
    <property type="match status" value="1"/>
</dbReference>
<keyword evidence="3" id="KW-1277">Toxin-antitoxin system</keyword>
<comment type="caution">
    <text evidence="8">The sequence shown here is derived from an EMBL/GenBank/DDBJ whole genome shotgun (WGS) entry which is preliminary data.</text>
</comment>